<evidence type="ECO:0000313" key="2">
    <source>
        <dbReference type="Proteomes" id="UP001057375"/>
    </source>
</evidence>
<reference evidence="1" key="1">
    <citation type="submission" date="2022-03" db="EMBL/GenBank/DDBJ databases">
        <title>Draft genome sequence of Aduncisulcus paluster, a free-living microaerophilic Fornicata.</title>
        <authorList>
            <person name="Yuyama I."/>
            <person name="Kume K."/>
            <person name="Tamura T."/>
            <person name="Inagaki Y."/>
            <person name="Hashimoto T."/>
        </authorList>
    </citation>
    <scope>NUCLEOTIDE SEQUENCE</scope>
    <source>
        <strain evidence="1">NY0171</strain>
    </source>
</reference>
<dbReference type="Proteomes" id="UP001057375">
    <property type="component" value="Unassembled WGS sequence"/>
</dbReference>
<protein>
    <submittedName>
        <fullName evidence="1">Uncharacterized protein</fullName>
    </submittedName>
</protein>
<proteinExistence type="predicted"/>
<keyword evidence="2" id="KW-1185">Reference proteome</keyword>
<dbReference type="EMBL" id="BQXS01012451">
    <property type="protein sequence ID" value="GKT23234.1"/>
    <property type="molecule type" value="Genomic_DNA"/>
</dbReference>
<name>A0ABQ5JZ85_9EUKA</name>
<comment type="caution">
    <text evidence="1">The sequence shown here is derived from an EMBL/GenBank/DDBJ whole genome shotgun (WGS) entry which is preliminary data.</text>
</comment>
<sequence>MFSGKLILPVVDLTNLTPQRYFKYIIGLICEIYYSKNAIKLDSDGKNQEEIISTVSSVLDMLCVYIAIVCEFHEALCLCVLRVYELMGYLSSVCEVENSEVEMARIGKEMDVLKRLLKKSKLKM</sequence>
<evidence type="ECO:0000313" key="1">
    <source>
        <dbReference type="EMBL" id="GKT23234.1"/>
    </source>
</evidence>
<accession>A0ABQ5JZ85</accession>
<organism evidence="1 2">
    <name type="scientific">Aduncisulcus paluster</name>
    <dbReference type="NCBI Taxonomy" id="2918883"/>
    <lineage>
        <taxon>Eukaryota</taxon>
        <taxon>Metamonada</taxon>
        <taxon>Carpediemonas-like organisms</taxon>
        <taxon>Aduncisulcus</taxon>
    </lineage>
</organism>
<gene>
    <name evidence="1" type="ORF">ADUPG1_012364</name>
</gene>